<dbReference type="Pfam" id="PF13023">
    <property type="entry name" value="HD_3"/>
    <property type="match status" value="1"/>
</dbReference>
<keyword evidence="6" id="KW-0479">Metal-binding</keyword>
<keyword evidence="7" id="KW-0378">Hydrolase</keyword>
<dbReference type="InterPro" id="IPR006674">
    <property type="entry name" value="HD_domain"/>
</dbReference>
<evidence type="ECO:0000256" key="3">
    <source>
        <dbReference type="ARBA" id="ARBA00001941"/>
    </source>
</evidence>
<dbReference type="Gene3D" id="1.10.3210.10">
    <property type="entry name" value="Hypothetical protein af1432"/>
    <property type="match status" value="1"/>
</dbReference>
<evidence type="ECO:0000256" key="6">
    <source>
        <dbReference type="ARBA" id="ARBA00022723"/>
    </source>
</evidence>
<dbReference type="RefSeq" id="WP_171107517.1">
    <property type="nucleotide sequence ID" value="NZ_BMPT01000018.1"/>
</dbReference>
<evidence type="ECO:0000256" key="4">
    <source>
        <dbReference type="ARBA" id="ARBA00011738"/>
    </source>
</evidence>
<dbReference type="GO" id="GO:0002953">
    <property type="term" value="F:5'-deoxynucleotidase activity"/>
    <property type="evidence" value="ECO:0007669"/>
    <property type="project" value="UniProtKB-EC"/>
</dbReference>
<comment type="caution">
    <text evidence="9">The sequence shown here is derived from an EMBL/GenBank/DDBJ whole genome shotgun (WGS) entry which is preliminary data.</text>
</comment>
<name>A0A8H9GLU7_9MICO</name>
<evidence type="ECO:0000313" key="10">
    <source>
        <dbReference type="Proteomes" id="UP000655589"/>
    </source>
</evidence>
<evidence type="ECO:0000256" key="1">
    <source>
        <dbReference type="ARBA" id="ARBA00001638"/>
    </source>
</evidence>
<comment type="cofactor">
    <cofactor evidence="3">
        <name>Co(2+)</name>
        <dbReference type="ChEBI" id="CHEBI:48828"/>
    </cofactor>
</comment>
<dbReference type="EMBL" id="BMPT01000018">
    <property type="protein sequence ID" value="GGM38215.1"/>
    <property type="molecule type" value="Genomic_DNA"/>
</dbReference>
<dbReference type="GO" id="GO:0046872">
    <property type="term" value="F:metal ion binding"/>
    <property type="evidence" value="ECO:0007669"/>
    <property type="project" value="UniProtKB-KW"/>
</dbReference>
<dbReference type="AlphaFoldDB" id="A0A8H9GLU7"/>
<organism evidence="9 10">
    <name type="scientific">Promicromonospora citrea</name>
    <dbReference type="NCBI Taxonomy" id="43677"/>
    <lineage>
        <taxon>Bacteria</taxon>
        <taxon>Bacillati</taxon>
        <taxon>Actinomycetota</taxon>
        <taxon>Actinomycetes</taxon>
        <taxon>Micrococcales</taxon>
        <taxon>Promicromonosporaceae</taxon>
        <taxon>Promicromonospora</taxon>
    </lineage>
</organism>
<reference evidence="9" key="1">
    <citation type="journal article" date="2014" name="Int. J. Syst. Evol. Microbiol.">
        <title>Complete genome sequence of Corynebacterium casei LMG S-19264T (=DSM 44701T), isolated from a smear-ripened cheese.</title>
        <authorList>
            <consortium name="US DOE Joint Genome Institute (JGI-PGF)"/>
            <person name="Walter F."/>
            <person name="Albersmeier A."/>
            <person name="Kalinowski J."/>
            <person name="Ruckert C."/>
        </authorList>
    </citation>
    <scope>NUCLEOTIDE SEQUENCE</scope>
    <source>
        <strain evidence="9">JCM 3051</strain>
    </source>
</reference>
<dbReference type="GO" id="GO:0005737">
    <property type="term" value="C:cytoplasm"/>
    <property type="evidence" value="ECO:0007669"/>
    <property type="project" value="TreeGrafter"/>
</dbReference>
<evidence type="ECO:0000256" key="2">
    <source>
        <dbReference type="ARBA" id="ARBA00001936"/>
    </source>
</evidence>
<dbReference type="SMART" id="SM00471">
    <property type="entry name" value="HDc"/>
    <property type="match status" value="1"/>
</dbReference>
<keyword evidence="10" id="KW-1185">Reference proteome</keyword>
<comment type="catalytic activity">
    <reaction evidence="1">
        <text>a 2'-deoxyribonucleoside 5'-phosphate + H2O = a 2'-deoxyribonucleoside + phosphate</text>
        <dbReference type="Rhea" id="RHEA:36167"/>
        <dbReference type="ChEBI" id="CHEBI:15377"/>
        <dbReference type="ChEBI" id="CHEBI:18274"/>
        <dbReference type="ChEBI" id="CHEBI:43474"/>
        <dbReference type="ChEBI" id="CHEBI:65317"/>
        <dbReference type="EC" id="3.1.3.89"/>
    </reaction>
</comment>
<evidence type="ECO:0000259" key="8">
    <source>
        <dbReference type="SMART" id="SM00471"/>
    </source>
</evidence>
<sequence length="198" mass="21530">MTRTPTDPDATAVADLAHELGVLKRVRRAGWWQVGVRDPESVAEHSLRVAQLAGLIAAEEGADPARAAYLGLWHDSQETRTTDLPHSARPYVARTAGNEAVTRDQVARLPEAAARTVTGAVAEYEERTTPEARCAKDADLLECLLQALEYRAAGYQHVQPWIDSSRAGLTTAFARRVADAALAGSTLGWHEQARRTQP</sequence>
<accession>A0A8H9GLU7</accession>
<protein>
    <recommendedName>
        <fullName evidence="5">5'-deoxynucleotidase</fullName>
        <ecNumber evidence="5">3.1.3.89</ecNumber>
    </recommendedName>
</protein>
<gene>
    <name evidence="9" type="ORF">GCM10010102_37220</name>
</gene>
<dbReference type="InterPro" id="IPR039356">
    <property type="entry name" value="YfbR/HDDC2"/>
</dbReference>
<reference evidence="9" key="2">
    <citation type="submission" date="2020-09" db="EMBL/GenBank/DDBJ databases">
        <authorList>
            <person name="Sun Q."/>
            <person name="Ohkuma M."/>
        </authorList>
    </citation>
    <scope>NUCLEOTIDE SEQUENCE</scope>
    <source>
        <strain evidence="9">JCM 3051</strain>
    </source>
</reference>
<dbReference type="InterPro" id="IPR003607">
    <property type="entry name" value="HD/PDEase_dom"/>
</dbReference>
<feature type="domain" description="HD/PDEase" evidence="8">
    <location>
        <begin position="38"/>
        <end position="153"/>
    </location>
</feature>
<evidence type="ECO:0000256" key="7">
    <source>
        <dbReference type="ARBA" id="ARBA00022801"/>
    </source>
</evidence>
<dbReference type="EC" id="3.1.3.89" evidence="5"/>
<comment type="subunit">
    <text evidence="4">Homodimer.</text>
</comment>
<proteinExistence type="predicted"/>
<evidence type="ECO:0000313" key="9">
    <source>
        <dbReference type="EMBL" id="GGM38215.1"/>
    </source>
</evidence>
<dbReference type="PANTHER" id="PTHR11845:SF13">
    <property type="entry name" value="5'-DEOXYNUCLEOTIDASE HDDC2"/>
    <property type="match status" value="1"/>
</dbReference>
<comment type="cofactor">
    <cofactor evidence="2">
        <name>Mn(2+)</name>
        <dbReference type="ChEBI" id="CHEBI:29035"/>
    </cofactor>
</comment>
<dbReference type="PANTHER" id="PTHR11845">
    <property type="entry name" value="5'-DEOXYNUCLEOTIDASE HDDC2"/>
    <property type="match status" value="1"/>
</dbReference>
<dbReference type="Proteomes" id="UP000655589">
    <property type="component" value="Unassembled WGS sequence"/>
</dbReference>
<dbReference type="SUPFAM" id="SSF109604">
    <property type="entry name" value="HD-domain/PDEase-like"/>
    <property type="match status" value="1"/>
</dbReference>
<evidence type="ECO:0000256" key="5">
    <source>
        <dbReference type="ARBA" id="ARBA00012964"/>
    </source>
</evidence>